<keyword evidence="2 6" id="KW-0560">Oxidoreductase</keyword>
<protein>
    <recommendedName>
        <fullName evidence="3">aldehyde dehydrogenase (NAD(+))</fullName>
        <ecNumber evidence="3">1.2.1.3</ecNumber>
    </recommendedName>
</protein>
<evidence type="ECO:0000313" key="9">
    <source>
        <dbReference type="Proteomes" id="UP001305414"/>
    </source>
</evidence>
<dbReference type="AlphaFoldDB" id="A0AAN7ZAZ6"/>
<dbReference type="FunFam" id="3.40.605.10:FF:000007">
    <property type="entry name" value="NAD/NADP-dependent betaine aldehyde dehydrogenase"/>
    <property type="match status" value="1"/>
</dbReference>
<evidence type="ECO:0000313" key="8">
    <source>
        <dbReference type="EMBL" id="KAK5632736.1"/>
    </source>
</evidence>
<dbReference type="GO" id="GO:0004029">
    <property type="term" value="F:aldehyde dehydrogenase (NAD+) activity"/>
    <property type="evidence" value="ECO:0007669"/>
    <property type="project" value="UniProtKB-EC"/>
</dbReference>
<dbReference type="InterPro" id="IPR016163">
    <property type="entry name" value="Ald_DH_C"/>
</dbReference>
<sequence>MVIFHPTVAPLSSRIQFVPLNMAEQEASAADATFPWSKSNLPKQLFINNEFVAAKSTKKLEVYNPKDGSLLANDVALAGEQDVDAAVAAAEAAFPAWRKTPATKKRDLLLKLADLIDRYTPNLAELTRISMGAPFSSIGAFETGGSAEAFRYFAGWCDKFAGETYPQDDGFLKIVQNEPLGVTVGITPWNGPTAVAAFKAAPALATGNCFILKPSEKTPFSSLALATLVKEAGFPPGVFQVLTGDGTTGALLATHMKVRKISFTGSTATGRKIQEMAAKSNLKRVTLELGGKSPAVVFDDANLENAITWCVRAICLNTGQVCVAASRVYVQEGIYDKFLEGYKKAMEEQGKTIGDPDAAETQMGPIVDKAQFDRVSGFLERGRSQGTLLTGGSRVGDQGYFVQPTVFTDVPEDAEICKKEIFGPVSILNKFKTEEEIIAKANDTNYGLMAGVFTQDINRAMRVSSELDSGMVGVNCMSLTFLTAPFGGTKESGTGRENAIHVLRTYTEPKTIMVNLTY</sequence>
<evidence type="ECO:0000256" key="1">
    <source>
        <dbReference type="ARBA" id="ARBA00009986"/>
    </source>
</evidence>
<accession>A0AAN7ZAZ6</accession>
<dbReference type="InterPro" id="IPR016162">
    <property type="entry name" value="Ald_DH_N"/>
</dbReference>
<feature type="active site" evidence="5">
    <location>
        <position position="288"/>
    </location>
</feature>
<feature type="domain" description="Aldehyde dehydrogenase" evidence="7">
    <location>
        <begin position="51"/>
        <end position="512"/>
    </location>
</feature>
<evidence type="ECO:0000256" key="4">
    <source>
        <dbReference type="ARBA" id="ARBA00049194"/>
    </source>
</evidence>
<evidence type="ECO:0000259" key="7">
    <source>
        <dbReference type="Pfam" id="PF00171"/>
    </source>
</evidence>
<evidence type="ECO:0000256" key="3">
    <source>
        <dbReference type="ARBA" id="ARBA00024226"/>
    </source>
</evidence>
<dbReference type="Pfam" id="PF00171">
    <property type="entry name" value="Aldedh"/>
    <property type="match status" value="1"/>
</dbReference>
<comment type="catalytic activity">
    <reaction evidence="4">
        <text>an aldehyde + NAD(+) + H2O = a carboxylate + NADH + 2 H(+)</text>
        <dbReference type="Rhea" id="RHEA:16185"/>
        <dbReference type="ChEBI" id="CHEBI:15377"/>
        <dbReference type="ChEBI" id="CHEBI:15378"/>
        <dbReference type="ChEBI" id="CHEBI:17478"/>
        <dbReference type="ChEBI" id="CHEBI:29067"/>
        <dbReference type="ChEBI" id="CHEBI:57540"/>
        <dbReference type="ChEBI" id="CHEBI:57945"/>
        <dbReference type="EC" id="1.2.1.3"/>
    </reaction>
</comment>
<dbReference type="FunFam" id="3.40.309.10:FF:000049">
    <property type="entry name" value="Aldehyde dehydrogenase"/>
    <property type="match status" value="1"/>
</dbReference>
<evidence type="ECO:0000256" key="5">
    <source>
        <dbReference type="PROSITE-ProRule" id="PRU10007"/>
    </source>
</evidence>
<dbReference type="EMBL" id="JAWHQM010000026">
    <property type="protein sequence ID" value="KAK5632736.1"/>
    <property type="molecule type" value="Genomic_DNA"/>
</dbReference>
<gene>
    <name evidence="8" type="ORF">RRF57_008450</name>
</gene>
<dbReference type="EC" id="1.2.1.3" evidence="3"/>
<dbReference type="Gene3D" id="3.40.309.10">
    <property type="entry name" value="Aldehyde Dehydrogenase, Chain A, domain 2"/>
    <property type="match status" value="1"/>
</dbReference>
<evidence type="ECO:0000256" key="6">
    <source>
        <dbReference type="RuleBase" id="RU003345"/>
    </source>
</evidence>
<dbReference type="PROSITE" id="PS00687">
    <property type="entry name" value="ALDEHYDE_DEHYDR_GLU"/>
    <property type="match status" value="1"/>
</dbReference>
<comment type="similarity">
    <text evidence="1 6">Belongs to the aldehyde dehydrogenase family.</text>
</comment>
<dbReference type="InterPro" id="IPR015590">
    <property type="entry name" value="Aldehyde_DH_dom"/>
</dbReference>
<dbReference type="SUPFAM" id="SSF53720">
    <property type="entry name" value="ALDH-like"/>
    <property type="match status" value="1"/>
</dbReference>
<dbReference type="InterPro" id="IPR029510">
    <property type="entry name" value="Ald_DH_CS_GLU"/>
</dbReference>
<evidence type="ECO:0000256" key="2">
    <source>
        <dbReference type="ARBA" id="ARBA00023002"/>
    </source>
</evidence>
<comment type="caution">
    <text evidence="8">The sequence shown here is derived from an EMBL/GenBank/DDBJ whole genome shotgun (WGS) entry which is preliminary data.</text>
</comment>
<dbReference type="InterPro" id="IPR016161">
    <property type="entry name" value="Ald_DH/histidinol_DH"/>
</dbReference>
<dbReference type="Proteomes" id="UP001305414">
    <property type="component" value="Unassembled WGS sequence"/>
</dbReference>
<proteinExistence type="inferred from homology"/>
<keyword evidence="9" id="KW-1185">Reference proteome</keyword>
<organism evidence="8 9">
    <name type="scientific">Xylaria bambusicola</name>
    <dbReference type="NCBI Taxonomy" id="326684"/>
    <lineage>
        <taxon>Eukaryota</taxon>
        <taxon>Fungi</taxon>
        <taxon>Dikarya</taxon>
        <taxon>Ascomycota</taxon>
        <taxon>Pezizomycotina</taxon>
        <taxon>Sordariomycetes</taxon>
        <taxon>Xylariomycetidae</taxon>
        <taxon>Xylariales</taxon>
        <taxon>Xylariaceae</taxon>
        <taxon>Xylaria</taxon>
    </lineage>
</organism>
<dbReference type="Gene3D" id="3.40.605.10">
    <property type="entry name" value="Aldehyde Dehydrogenase, Chain A, domain 1"/>
    <property type="match status" value="1"/>
</dbReference>
<reference evidence="8 9" key="1">
    <citation type="submission" date="2023-10" db="EMBL/GenBank/DDBJ databases">
        <title>Draft genome sequence of Xylaria bambusicola isolate GMP-LS, the root and basal stem rot pathogen of sugarcane in Indonesia.</title>
        <authorList>
            <person name="Selvaraj P."/>
            <person name="Muralishankar V."/>
            <person name="Muruganantham S."/>
            <person name="Sp S."/>
            <person name="Haryani S."/>
            <person name="Lau K.J.X."/>
            <person name="Naqvi N.I."/>
        </authorList>
    </citation>
    <scope>NUCLEOTIDE SEQUENCE [LARGE SCALE GENOMIC DNA]</scope>
    <source>
        <strain evidence="8">GMP-LS</strain>
    </source>
</reference>
<dbReference type="PANTHER" id="PTHR11699">
    <property type="entry name" value="ALDEHYDE DEHYDROGENASE-RELATED"/>
    <property type="match status" value="1"/>
</dbReference>
<name>A0AAN7ZAZ6_9PEZI</name>